<evidence type="ECO:0000313" key="2">
    <source>
        <dbReference type="EMBL" id="RUS29193.1"/>
    </source>
</evidence>
<dbReference type="Proteomes" id="UP000274822">
    <property type="component" value="Unassembled WGS sequence"/>
</dbReference>
<dbReference type="SUPFAM" id="SSF81383">
    <property type="entry name" value="F-box domain"/>
    <property type="match status" value="1"/>
</dbReference>
<feature type="domain" description="F-box" evidence="1">
    <location>
        <begin position="6"/>
        <end position="51"/>
    </location>
</feature>
<dbReference type="InterPro" id="IPR036047">
    <property type="entry name" value="F-box-like_dom_sf"/>
</dbReference>
<gene>
    <name evidence="2" type="ORF">BC938DRAFT_480941</name>
</gene>
<organism evidence="2 3">
    <name type="scientific">Jimgerdemannia flammicorona</name>
    <dbReference type="NCBI Taxonomy" id="994334"/>
    <lineage>
        <taxon>Eukaryota</taxon>
        <taxon>Fungi</taxon>
        <taxon>Fungi incertae sedis</taxon>
        <taxon>Mucoromycota</taxon>
        <taxon>Mucoromycotina</taxon>
        <taxon>Endogonomycetes</taxon>
        <taxon>Endogonales</taxon>
        <taxon>Endogonaceae</taxon>
        <taxon>Jimgerdemannia</taxon>
    </lineage>
</organism>
<evidence type="ECO:0000259" key="1">
    <source>
        <dbReference type="PROSITE" id="PS50181"/>
    </source>
</evidence>
<protein>
    <recommendedName>
        <fullName evidence="1">F-box domain-containing protein</fullName>
    </recommendedName>
</protein>
<reference evidence="2 3" key="1">
    <citation type="journal article" date="2018" name="New Phytol.">
        <title>Phylogenomics of Endogonaceae and evolution of mycorrhizas within Mucoromycota.</title>
        <authorList>
            <person name="Chang Y."/>
            <person name="Desiro A."/>
            <person name="Na H."/>
            <person name="Sandor L."/>
            <person name="Lipzen A."/>
            <person name="Clum A."/>
            <person name="Barry K."/>
            <person name="Grigoriev I.V."/>
            <person name="Martin F.M."/>
            <person name="Stajich J.E."/>
            <person name="Smith M.E."/>
            <person name="Bonito G."/>
            <person name="Spatafora J.W."/>
        </authorList>
    </citation>
    <scope>NUCLEOTIDE SEQUENCE [LARGE SCALE GENOMIC DNA]</scope>
    <source>
        <strain evidence="2 3">AD002</strain>
    </source>
</reference>
<dbReference type="EMBL" id="RBNJ01005477">
    <property type="protein sequence ID" value="RUS29193.1"/>
    <property type="molecule type" value="Genomic_DNA"/>
</dbReference>
<accession>A0A433QHC3</accession>
<sequence>MSNIEAFPLLLLPFELLGEIVTFLSPNDVHAVYLACRLLSEAAFTKFWAGIWSIPDARQCGMAIPKTILTQIPSVNIPKRDDVSAYPEPYLQYVFKNAMNIRHIQIYHPLTYQQYRALFRANPKIMLFALLHTGTAGF</sequence>
<name>A0A433QHC3_9FUNG</name>
<comment type="caution">
    <text evidence="2">The sequence shown here is derived from an EMBL/GenBank/DDBJ whole genome shotgun (WGS) entry which is preliminary data.</text>
</comment>
<evidence type="ECO:0000313" key="3">
    <source>
        <dbReference type="Proteomes" id="UP000274822"/>
    </source>
</evidence>
<keyword evidence="3" id="KW-1185">Reference proteome</keyword>
<dbReference type="InterPro" id="IPR001810">
    <property type="entry name" value="F-box_dom"/>
</dbReference>
<dbReference type="PROSITE" id="PS50181">
    <property type="entry name" value="FBOX"/>
    <property type="match status" value="1"/>
</dbReference>
<proteinExistence type="predicted"/>
<dbReference type="AlphaFoldDB" id="A0A433QHC3"/>